<feature type="compositionally biased region" description="Basic residues" evidence="1">
    <location>
        <begin position="140"/>
        <end position="150"/>
    </location>
</feature>
<name>A0A4C1WUZ6_EUMVA</name>
<dbReference type="EMBL" id="BGZK01000636">
    <property type="protein sequence ID" value="GBP53935.1"/>
    <property type="molecule type" value="Genomic_DNA"/>
</dbReference>
<feature type="compositionally biased region" description="Basic and acidic residues" evidence="1">
    <location>
        <begin position="117"/>
        <end position="134"/>
    </location>
</feature>
<feature type="region of interest" description="Disordered" evidence="1">
    <location>
        <begin position="117"/>
        <end position="150"/>
    </location>
</feature>
<evidence type="ECO:0000313" key="3">
    <source>
        <dbReference type="Proteomes" id="UP000299102"/>
    </source>
</evidence>
<evidence type="ECO:0000313" key="2">
    <source>
        <dbReference type="EMBL" id="GBP53935.1"/>
    </source>
</evidence>
<gene>
    <name evidence="2" type="ORF">EVAR_96613_1</name>
</gene>
<reference evidence="2 3" key="1">
    <citation type="journal article" date="2019" name="Commun. Biol.">
        <title>The bagworm genome reveals a unique fibroin gene that provides high tensile strength.</title>
        <authorList>
            <person name="Kono N."/>
            <person name="Nakamura H."/>
            <person name="Ohtoshi R."/>
            <person name="Tomita M."/>
            <person name="Numata K."/>
            <person name="Arakawa K."/>
        </authorList>
    </citation>
    <scope>NUCLEOTIDE SEQUENCE [LARGE SCALE GENOMIC DNA]</scope>
</reference>
<keyword evidence="3" id="KW-1185">Reference proteome</keyword>
<dbReference type="Proteomes" id="UP000299102">
    <property type="component" value="Unassembled WGS sequence"/>
</dbReference>
<accession>A0A4C1WUZ6</accession>
<protein>
    <submittedName>
        <fullName evidence="2">Uncharacterized protein</fullName>
    </submittedName>
</protein>
<dbReference type="AlphaFoldDB" id="A0A4C1WUZ6"/>
<comment type="caution">
    <text evidence="2">The sequence shown here is derived from an EMBL/GenBank/DDBJ whole genome shotgun (WGS) entry which is preliminary data.</text>
</comment>
<organism evidence="2 3">
    <name type="scientific">Eumeta variegata</name>
    <name type="common">Bagworm moth</name>
    <name type="synonym">Eumeta japonica</name>
    <dbReference type="NCBI Taxonomy" id="151549"/>
    <lineage>
        <taxon>Eukaryota</taxon>
        <taxon>Metazoa</taxon>
        <taxon>Ecdysozoa</taxon>
        <taxon>Arthropoda</taxon>
        <taxon>Hexapoda</taxon>
        <taxon>Insecta</taxon>
        <taxon>Pterygota</taxon>
        <taxon>Neoptera</taxon>
        <taxon>Endopterygota</taxon>
        <taxon>Lepidoptera</taxon>
        <taxon>Glossata</taxon>
        <taxon>Ditrysia</taxon>
        <taxon>Tineoidea</taxon>
        <taxon>Psychidae</taxon>
        <taxon>Oiketicinae</taxon>
        <taxon>Eumeta</taxon>
    </lineage>
</organism>
<sequence length="150" mass="16629">MTRGMGPAVRNIFSCECRSYTIKALRKRRHFLLPTRHTITGNRSCCVLQRRSDSLAGCSSWSLVTVVAVSGGTFRFAPPAPLRLPLGVRGLCRTQNTDTDYKSSVCAAHHYPKVATDEVTQHERSDARSSDKAADGVGRPRTRLRHATHH</sequence>
<evidence type="ECO:0000256" key="1">
    <source>
        <dbReference type="SAM" id="MobiDB-lite"/>
    </source>
</evidence>
<proteinExistence type="predicted"/>